<organism evidence="3 4">
    <name type="scientific">Nostoc minutum NIES-26</name>
    <dbReference type="NCBI Taxonomy" id="1844469"/>
    <lineage>
        <taxon>Bacteria</taxon>
        <taxon>Bacillati</taxon>
        <taxon>Cyanobacteriota</taxon>
        <taxon>Cyanophyceae</taxon>
        <taxon>Nostocales</taxon>
        <taxon>Nostocaceae</taxon>
        <taxon>Nostoc</taxon>
    </lineage>
</organism>
<dbReference type="Pfam" id="PF14238">
    <property type="entry name" value="DUF4340"/>
    <property type="match status" value="1"/>
</dbReference>
<proteinExistence type="predicted"/>
<accession>A0A367R2D8</accession>
<comment type="caution">
    <text evidence="3">The sequence shown here is derived from an EMBL/GenBank/DDBJ whole genome shotgun (WGS) entry which is preliminary data.</text>
</comment>
<evidence type="ECO:0000313" key="4">
    <source>
        <dbReference type="Proteomes" id="UP000252107"/>
    </source>
</evidence>
<name>A0A367R2D8_9NOSO</name>
<dbReference type="EMBL" id="LXQD01000258">
    <property type="protein sequence ID" value="RCJ30575.1"/>
    <property type="molecule type" value="Genomic_DNA"/>
</dbReference>
<protein>
    <recommendedName>
        <fullName evidence="2">DUF4340 domain-containing protein</fullName>
    </recommendedName>
</protein>
<dbReference type="AlphaFoldDB" id="A0A367R2D8"/>
<evidence type="ECO:0000259" key="2">
    <source>
        <dbReference type="Pfam" id="PF14238"/>
    </source>
</evidence>
<feature type="compositionally biased region" description="Pro residues" evidence="1">
    <location>
        <begin position="196"/>
        <end position="207"/>
    </location>
</feature>
<reference evidence="3" key="1">
    <citation type="submission" date="2016-04" db="EMBL/GenBank/DDBJ databases">
        <authorList>
            <person name="Tabuchi Yagui T.R."/>
        </authorList>
    </citation>
    <scope>NUCLEOTIDE SEQUENCE [LARGE SCALE GENOMIC DNA]</scope>
    <source>
        <strain evidence="3">NIES-26</strain>
    </source>
</reference>
<evidence type="ECO:0000313" key="3">
    <source>
        <dbReference type="EMBL" id="RCJ30575.1"/>
    </source>
</evidence>
<dbReference type="InterPro" id="IPR025641">
    <property type="entry name" value="DUF4340"/>
</dbReference>
<feature type="region of interest" description="Disordered" evidence="1">
    <location>
        <begin position="185"/>
        <end position="207"/>
    </location>
</feature>
<dbReference type="Proteomes" id="UP000252107">
    <property type="component" value="Unassembled WGS sequence"/>
</dbReference>
<evidence type="ECO:0000256" key="1">
    <source>
        <dbReference type="SAM" id="MobiDB-lite"/>
    </source>
</evidence>
<sequence length="207" mass="23163">MKLPRTTLILILLALGLGGFVYFYEIQGATQREEIKEKQQRIFSFTSDDVQSLAVKTQKLTVNLERNSQSDNSKWLLKSPVSEPANDAIVSYLMDLLVEGKSDRTLSIPANQLGEFGLDRPQATINVILKNQKTHQLLLGKPDFNRRFVYARADSAPQPNGNINVLLVSTDFENAVNRDLSEWKQPVENQATPLPSTLPLPTPTNSK</sequence>
<keyword evidence="4" id="KW-1185">Reference proteome</keyword>
<gene>
    <name evidence="3" type="ORF">A6770_21020</name>
</gene>
<feature type="domain" description="DUF4340" evidence="2">
    <location>
        <begin position="75"/>
        <end position="184"/>
    </location>
</feature>